<evidence type="ECO:0000256" key="1">
    <source>
        <dbReference type="ARBA" id="ARBA00003314"/>
    </source>
</evidence>
<evidence type="ECO:0000256" key="4">
    <source>
        <dbReference type="ARBA" id="ARBA00012838"/>
    </source>
</evidence>
<dbReference type="InterPro" id="IPR014758">
    <property type="entry name" value="Met-tRNA_synth"/>
</dbReference>
<dbReference type="InterPro" id="IPR023458">
    <property type="entry name" value="Met-tRNA_ligase_1"/>
</dbReference>
<dbReference type="Pfam" id="PF19303">
    <property type="entry name" value="Anticodon_3"/>
    <property type="match status" value="1"/>
</dbReference>
<keyword evidence="6" id="KW-0963">Cytoplasm</keyword>
<keyword evidence="9 14" id="KW-0067">ATP-binding</keyword>
<evidence type="ECO:0000259" key="16">
    <source>
        <dbReference type="Pfam" id="PF19303"/>
    </source>
</evidence>
<dbReference type="Pfam" id="PF09334">
    <property type="entry name" value="tRNA-synt_1g"/>
    <property type="match status" value="1"/>
</dbReference>
<evidence type="ECO:0000313" key="18">
    <source>
        <dbReference type="Proteomes" id="UP000228920"/>
    </source>
</evidence>
<dbReference type="InterPro" id="IPR001412">
    <property type="entry name" value="aa-tRNA-synth_I_CS"/>
</dbReference>
<comment type="caution">
    <text evidence="17">The sequence shown here is derived from an EMBL/GenBank/DDBJ whole genome shotgun (WGS) entry which is preliminary data.</text>
</comment>
<proteinExistence type="inferred from homology"/>
<dbReference type="InterPro" id="IPR014729">
    <property type="entry name" value="Rossmann-like_a/b/a_fold"/>
</dbReference>
<name>A0A2M7TER4_UNCKA</name>
<evidence type="ECO:0000256" key="2">
    <source>
        <dbReference type="ARBA" id="ARBA00004496"/>
    </source>
</evidence>
<evidence type="ECO:0000256" key="3">
    <source>
        <dbReference type="ARBA" id="ARBA00008258"/>
    </source>
</evidence>
<dbReference type="SUPFAM" id="SSF57770">
    <property type="entry name" value="Methionyl-tRNA synthetase (MetRS), Zn-domain"/>
    <property type="match status" value="1"/>
</dbReference>
<dbReference type="Gene3D" id="3.40.50.620">
    <property type="entry name" value="HUPs"/>
    <property type="match status" value="1"/>
</dbReference>
<evidence type="ECO:0000256" key="5">
    <source>
        <dbReference type="ARBA" id="ARBA00018753"/>
    </source>
</evidence>
<accession>A0A2M7TER4</accession>
<dbReference type="GO" id="GO:0005524">
    <property type="term" value="F:ATP binding"/>
    <property type="evidence" value="ECO:0007669"/>
    <property type="project" value="UniProtKB-KW"/>
</dbReference>
<dbReference type="SUPFAM" id="SSF47323">
    <property type="entry name" value="Anticodon-binding domain of a subclass of class I aminoacyl-tRNA synthetases"/>
    <property type="match status" value="1"/>
</dbReference>
<dbReference type="SUPFAM" id="SSF52374">
    <property type="entry name" value="Nucleotidylyl transferase"/>
    <property type="match status" value="1"/>
</dbReference>
<dbReference type="Gene3D" id="2.20.28.20">
    <property type="entry name" value="Methionyl-tRNA synthetase, Zn-domain"/>
    <property type="match status" value="1"/>
</dbReference>
<dbReference type="NCBIfam" id="TIGR00398">
    <property type="entry name" value="metG"/>
    <property type="match status" value="1"/>
</dbReference>
<dbReference type="InterPro" id="IPR033911">
    <property type="entry name" value="MetRS_core"/>
</dbReference>
<sequence length="564" mass="65181">MARLKQKPDKVFIGVAWPYVNGNLHIGHLAGYLLPADISARFHKLMGRKVLMVSGSDCFGTPITIEADKRHVSPKVIVDEYHTKDIDLLTNILGLSYDLYTKTDHPNHILVVQNIFLKLLEKDYIFANTSEQYYSTSEEKFLPDRYVIGVCGFCGFKDSRSDQCDNCGKLLSQNDLIDPHSSLSNEPVILKETEHYFLDWAKIQPELEKYVKTSSPNWKDWVAMETKGWLKEGLRPRAITRDMDWGVPLPKDQIPAEKLIKQIGNKRLYVWFDAVIGYLSASILWAEENKKKWEDFWYGDNVKHYYFMGKDNLIFHTLFWPGKLMIYDDKLHIPDVVSINMFLNLEGKQFSKSRGVVIDTKKIVEDFGNDAVRFYLTLIMPETKDSSFSWSDFEVKNNSILVANLGNFIHRTLSIAYSADADIKQISTLKIDKEVQKHIKETFKLSIQHLENCEFRFYLDDIVKLSAFGNKFFDDKKVWELKKTDTQGFYDALNQLLHIIVNLGYLMQPLVPEASSRLLEALNLDQSIETTTAVWKKKSASISPTTDLKKQPMLLFKKIDLQDH</sequence>
<protein>
    <recommendedName>
        <fullName evidence="5">Methionine--tRNA ligase</fullName>
        <ecNumber evidence="4">6.1.1.10</ecNumber>
    </recommendedName>
    <alternativeName>
        <fullName evidence="12">Methionyl-tRNA synthetase</fullName>
    </alternativeName>
</protein>
<dbReference type="Proteomes" id="UP000228920">
    <property type="component" value="Unassembled WGS sequence"/>
</dbReference>
<dbReference type="GO" id="GO:0005829">
    <property type="term" value="C:cytosol"/>
    <property type="evidence" value="ECO:0007669"/>
    <property type="project" value="TreeGrafter"/>
</dbReference>
<organism evidence="17 18">
    <name type="scientific">candidate division WWE3 bacterium CG_4_10_14_0_2_um_filter_41_14</name>
    <dbReference type="NCBI Taxonomy" id="1975072"/>
    <lineage>
        <taxon>Bacteria</taxon>
        <taxon>Katanobacteria</taxon>
    </lineage>
</organism>
<evidence type="ECO:0000313" key="17">
    <source>
        <dbReference type="EMBL" id="PIZ44201.1"/>
    </source>
</evidence>
<evidence type="ECO:0000256" key="13">
    <source>
        <dbReference type="ARBA" id="ARBA00047364"/>
    </source>
</evidence>
<dbReference type="EMBL" id="PFNL01000191">
    <property type="protein sequence ID" value="PIZ44201.1"/>
    <property type="molecule type" value="Genomic_DNA"/>
</dbReference>
<comment type="subcellular location">
    <subcellularLocation>
        <location evidence="2">Cytoplasm</location>
    </subcellularLocation>
</comment>
<dbReference type="Gene3D" id="1.10.730.10">
    <property type="entry name" value="Isoleucyl-tRNA Synthetase, Domain 1"/>
    <property type="match status" value="1"/>
</dbReference>
<evidence type="ECO:0000256" key="10">
    <source>
        <dbReference type="ARBA" id="ARBA00022917"/>
    </source>
</evidence>
<evidence type="ECO:0000256" key="12">
    <source>
        <dbReference type="ARBA" id="ARBA00030904"/>
    </source>
</evidence>
<evidence type="ECO:0000256" key="8">
    <source>
        <dbReference type="ARBA" id="ARBA00022741"/>
    </source>
</evidence>
<evidence type="ECO:0000256" key="7">
    <source>
        <dbReference type="ARBA" id="ARBA00022598"/>
    </source>
</evidence>
<feature type="domain" description="Methionyl/Leucyl tRNA synthetase" evidence="15">
    <location>
        <begin position="12"/>
        <end position="413"/>
    </location>
</feature>
<dbReference type="PRINTS" id="PR01041">
    <property type="entry name" value="TRNASYNTHMET"/>
</dbReference>
<dbReference type="InterPro" id="IPR041872">
    <property type="entry name" value="Anticodon_Met"/>
</dbReference>
<keyword evidence="7 14" id="KW-0436">Ligase</keyword>
<dbReference type="InterPro" id="IPR029038">
    <property type="entry name" value="MetRS_Zn"/>
</dbReference>
<gene>
    <name evidence="17" type="primary">metG</name>
    <name evidence="17" type="ORF">COY32_06890</name>
</gene>
<dbReference type="InterPro" id="IPR015413">
    <property type="entry name" value="Methionyl/Leucyl_tRNA_Synth"/>
</dbReference>
<keyword evidence="11 14" id="KW-0030">Aminoacyl-tRNA synthetase</keyword>
<keyword evidence="10 14" id="KW-0648">Protein biosynthesis</keyword>
<dbReference type="EC" id="6.1.1.10" evidence="4"/>
<reference evidence="18" key="1">
    <citation type="submission" date="2017-09" db="EMBL/GenBank/DDBJ databases">
        <title>Depth-based differentiation of microbial function through sediment-hosted aquifers and enrichment of novel symbionts in the deep terrestrial subsurface.</title>
        <authorList>
            <person name="Probst A.J."/>
            <person name="Ladd B."/>
            <person name="Jarett J.K."/>
            <person name="Geller-Mcgrath D.E."/>
            <person name="Sieber C.M.K."/>
            <person name="Emerson J.B."/>
            <person name="Anantharaman K."/>
            <person name="Thomas B.C."/>
            <person name="Malmstrom R."/>
            <person name="Stieglmeier M."/>
            <person name="Klingl A."/>
            <person name="Woyke T."/>
            <person name="Ryan C.M."/>
            <person name="Banfield J.F."/>
        </authorList>
    </citation>
    <scope>NUCLEOTIDE SEQUENCE [LARGE SCALE GENOMIC DNA]</scope>
</reference>
<evidence type="ECO:0000259" key="15">
    <source>
        <dbReference type="Pfam" id="PF09334"/>
    </source>
</evidence>
<feature type="domain" description="Methionyl-tRNA synthetase anticodon-binding" evidence="16">
    <location>
        <begin position="432"/>
        <end position="560"/>
    </location>
</feature>
<dbReference type="PANTHER" id="PTHR45765">
    <property type="entry name" value="METHIONINE--TRNA LIGASE"/>
    <property type="match status" value="1"/>
</dbReference>
<comment type="similarity">
    <text evidence="3">Belongs to the class-I aminoacyl-tRNA synthetase family. MetG type 1 subfamily.</text>
</comment>
<evidence type="ECO:0000256" key="9">
    <source>
        <dbReference type="ARBA" id="ARBA00022840"/>
    </source>
</evidence>
<evidence type="ECO:0000256" key="6">
    <source>
        <dbReference type="ARBA" id="ARBA00022490"/>
    </source>
</evidence>
<comment type="catalytic activity">
    <reaction evidence="13">
        <text>tRNA(Met) + L-methionine + ATP = L-methionyl-tRNA(Met) + AMP + diphosphate</text>
        <dbReference type="Rhea" id="RHEA:13481"/>
        <dbReference type="Rhea" id="RHEA-COMP:9667"/>
        <dbReference type="Rhea" id="RHEA-COMP:9698"/>
        <dbReference type="ChEBI" id="CHEBI:30616"/>
        <dbReference type="ChEBI" id="CHEBI:33019"/>
        <dbReference type="ChEBI" id="CHEBI:57844"/>
        <dbReference type="ChEBI" id="CHEBI:78442"/>
        <dbReference type="ChEBI" id="CHEBI:78530"/>
        <dbReference type="ChEBI" id="CHEBI:456215"/>
        <dbReference type="EC" id="6.1.1.10"/>
    </reaction>
</comment>
<evidence type="ECO:0000256" key="11">
    <source>
        <dbReference type="ARBA" id="ARBA00023146"/>
    </source>
</evidence>
<keyword evidence="8 14" id="KW-0547">Nucleotide-binding</keyword>
<dbReference type="InterPro" id="IPR009080">
    <property type="entry name" value="tRNAsynth_Ia_anticodon-bd"/>
</dbReference>
<evidence type="ECO:0000256" key="14">
    <source>
        <dbReference type="RuleBase" id="RU363039"/>
    </source>
</evidence>
<dbReference type="PROSITE" id="PS00178">
    <property type="entry name" value="AA_TRNA_LIGASE_I"/>
    <property type="match status" value="1"/>
</dbReference>
<comment type="function">
    <text evidence="1">Is required not only for elongation of protein synthesis but also for the initiation of all mRNA translation through initiator tRNA(fMet) aminoacylation.</text>
</comment>
<dbReference type="GO" id="GO:0006431">
    <property type="term" value="P:methionyl-tRNA aminoacylation"/>
    <property type="evidence" value="ECO:0007669"/>
    <property type="project" value="InterPro"/>
</dbReference>
<dbReference type="GO" id="GO:0004825">
    <property type="term" value="F:methionine-tRNA ligase activity"/>
    <property type="evidence" value="ECO:0007669"/>
    <property type="project" value="UniProtKB-EC"/>
</dbReference>
<dbReference type="AlphaFoldDB" id="A0A2M7TER4"/>
<dbReference type="PANTHER" id="PTHR45765:SF1">
    <property type="entry name" value="METHIONINE--TRNA LIGASE, CYTOPLASMIC"/>
    <property type="match status" value="1"/>
</dbReference>